<dbReference type="Proteomes" id="UP001595724">
    <property type="component" value="Unassembled WGS sequence"/>
</dbReference>
<comment type="caution">
    <text evidence="8">The sequence shown here is derived from an EMBL/GenBank/DDBJ whole genome shotgun (WGS) entry which is preliminary data.</text>
</comment>
<feature type="region of interest" description="Disordered" evidence="3">
    <location>
        <begin position="333"/>
        <end position="373"/>
    </location>
</feature>
<feature type="domain" description="YknX-like C-terminal permuted SH3-like" evidence="7">
    <location>
        <begin position="270"/>
        <end position="336"/>
    </location>
</feature>
<name>A0ABV7UPW2_9GAMM</name>
<feature type="domain" description="Multidrug resistance protein MdtA-like barrel-sandwich hybrid" evidence="5">
    <location>
        <begin position="58"/>
        <end position="178"/>
    </location>
</feature>
<evidence type="ECO:0000256" key="4">
    <source>
        <dbReference type="SAM" id="SignalP"/>
    </source>
</evidence>
<accession>A0ABV7UPW2</accession>
<evidence type="ECO:0000259" key="7">
    <source>
        <dbReference type="Pfam" id="PF25989"/>
    </source>
</evidence>
<feature type="chain" id="PRO_5047460158" evidence="4">
    <location>
        <begin position="22"/>
        <end position="373"/>
    </location>
</feature>
<dbReference type="InterPro" id="IPR058792">
    <property type="entry name" value="Beta-barrel_RND_2"/>
</dbReference>
<evidence type="ECO:0000256" key="2">
    <source>
        <dbReference type="SAM" id="Coils"/>
    </source>
</evidence>
<dbReference type="PANTHER" id="PTHR30469:SF16">
    <property type="entry name" value="HAE1 FAMILY EFFLUX PUMP MFP COMPONENT"/>
    <property type="match status" value="1"/>
</dbReference>
<proteinExistence type="inferred from homology"/>
<dbReference type="Pfam" id="PF25954">
    <property type="entry name" value="Beta-barrel_RND_2"/>
    <property type="match status" value="1"/>
</dbReference>
<dbReference type="PANTHER" id="PTHR30469">
    <property type="entry name" value="MULTIDRUG RESISTANCE PROTEIN MDTA"/>
    <property type="match status" value="1"/>
</dbReference>
<keyword evidence="9" id="KW-1185">Reference proteome</keyword>
<feature type="domain" description="CusB-like beta-barrel" evidence="6">
    <location>
        <begin position="189"/>
        <end position="264"/>
    </location>
</feature>
<dbReference type="Pfam" id="PF25917">
    <property type="entry name" value="BSH_RND"/>
    <property type="match status" value="1"/>
</dbReference>
<evidence type="ECO:0000313" key="8">
    <source>
        <dbReference type="EMBL" id="MFC3658690.1"/>
    </source>
</evidence>
<evidence type="ECO:0000256" key="1">
    <source>
        <dbReference type="ARBA" id="ARBA00009477"/>
    </source>
</evidence>
<protein>
    <submittedName>
        <fullName evidence="8">Efflux RND transporter periplasmic adaptor subunit</fullName>
    </submittedName>
</protein>
<keyword evidence="4" id="KW-0732">Signal</keyword>
<reference evidence="9" key="1">
    <citation type="journal article" date="2019" name="Int. J. Syst. Evol. Microbiol.">
        <title>The Global Catalogue of Microorganisms (GCM) 10K type strain sequencing project: providing services to taxonomists for standard genome sequencing and annotation.</title>
        <authorList>
            <consortium name="The Broad Institute Genomics Platform"/>
            <consortium name="The Broad Institute Genome Sequencing Center for Infectious Disease"/>
            <person name="Wu L."/>
            <person name="Ma J."/>
        </authorList>
    </citation>
    <scope>NUCLEOTIDE SEQUENCE [LARGE SCALE GENOMIC DNA]</scope>
    <source>
        <strain evidence="9">KCTC 42211</strain>
    </source>
</reference>
<dbReference type="Gene3D" id="2.40.30.170">
    <property type="match status" value="1"/>
</dbReference>
<dbReference type="PROSITE" id="PS51257">
    <property type="entry name" value="PROKAR_LIPOPROTEIN"/>
    <property type="match status" value="1"/>
</dbReference>
<dbReference type="SUPFAM" id="SSF111369">
    <property type="entry name" value="HlyD-like secretion proteins"/>
    <property type="match status" value="1"/>
</dbReference>
<dbReference type="Pfam" id="PF25989">
    <property type="entry name" value="YknX_C"/>
    <property type="match status" value="1"/>
</dbReference>
<feature type="coiled-coil region" evidence="2">
    <location>
        <begin position="98"/>
        <end position="149"/>
    </location>
</feature>
<sequence>MPRLLLCALLCLGLAACDDQAAVAPGAAPVETVTTTTVAMQPWHDRIRALGTVKARESVDVTAKVSETVQQVHFDSGEEVAKGTPLVTLSGQQQQAALAAAQAAATEAERLYKRQDELAAQQLIARAALDTQRATRDAARAQVAQIRANLHDRVVRAPFAGRLGIRQVSPGALVTPGTVIASLDDIARVHVDFPVPEVQMALAEVGQRLAGTTGAFPGRVFEGTVSVVDVRLDPATRAVVVRGDFPNPDRALRPGMLLQVELERPERQALLVPEISIVQVGRDSFVYRVRGDTVEQAPVKIGARAGGQAEVLDGLAPGDRIVVDGTGKLRAGSKIREVAAPSPKPTARKPGAGDETPAATSDLAPAAAPAAGG</sequence>
<dbReference type="InterPro" id="IPR006143">
    <property type="entry name" value="RND_pump_MFP"/>
</dbReference>
<gene>
    <name evidence="8" type="ORF">ACFOM9_01190</name>
</gene>
<evidence type="ECO:0000313" key="9">
    <source>
        <dbReference type="Proteomes" id="UP001595724"/>
    </source>
</evidence>
<dbReference type="Gene3D" id="1.10.287.470">
    <property type="entry name" value="Helix hairpin bin"/>
    <property type="match status" value="1"/>
</dbReference>
<dbReference type="InterPro" id="IPR058637">
    <property type="entry name" value="YknX-like_C"/>
</dbReference>
<evidence type="ECO:0000259" key="5">
    <source>
        <dbReference type="Pfam" id="PF25917"/>
    </source>
</evidence>
<dbReference type="EMBL" id="JBHRYF010000001">
    <property type="protein sequence ID" value="MFC3658690.1"/>
    <property type="molecule type" value="Genomic_DNA"/>
</dbReference>
<dbReference type="Gene3D" id="2.40.50.100">
    <property type="match status" value="1"/>
</dbReference>
<keyword evidence="2" id="KW-0175">Coiled coil</keyword>
<evidence type="ECO:0000256" key="3">
    <source>
        <dbReference type="SAM" id="MobiDB-lite"/>
    </source>
</evidence>
<feature type="compositionally biased region" description="Low complexity" evidence="3">
    <location>
        <begin position="357"/>
        <end position="373"/>
    </location>
</feature>
<dbReference type="Gene3D" id="2.40.420.20">
    <property type="match status" value="1"/>
</dbReference>
<feature type="signal peptide" evidence="4">
    <location>
        <begin position="1"/>
        <end position="21"/>
    </location>
</feature>
<comment type="similarity">
    <text evidence="1">Belongs to the membrane fusion protein (MFP) (TC 8.A.1) family.</text>
</comment>
<organism evidence="8 9">
    <name type="scientific">Luteimonas notoginsengisoli</name>
    <dbReference type="NCBI Taxonomy" id="1578200"/>
    <lineage>
        <taxon>Bacteria</taxon>
        <taxon>Pseudomonadati</taxon>
        <taxon>Pseudomonadota</taxon>
        <taxon>Gammaproteobacteria</taxon>
        <taxon>Lysobacterales</taxon>
        <taxon>Lysobacteraceae</taxon>
        <taxon>Luteimonas</taxon>
    </lineage>
</organism>
<dbReference type="RefSeq" id="WP_386705397.1">
    <property type="nucleotide sequence ID" value="NZ_JBHRYF010000001.1"/>
</dbReference>
<dbReference type="NCBIfam" id="TIGR01730">
    <property type="entry name" value="RND_mfp"/>
    <property type="match status" value="1"/>
</dbReference>
<dbReference type="InterPro" id="IPR058625">
    <property type="entry name" value="MdtA-like_BSH"/>
</dbReference>
<evidence type="ECO:0000259" key="6">
    <source>
        <dbReference type="Pfam" id="PF25954"/>
    </source>
</evidence>